<dbReference type="PANTHER" id="PTHR43273">
    <property type="entry name" value="ANAEROBIC SULFATASE-MATURATING ENZYME HOMOLOG ASLB-RELATED"/>
    <property type="match status" value="1"/>
</dbReference>
<name>A0A4Q0MEW4_9SPHI</name>
<dbReference type="GO" id="GO:0051539">
    <property type="term" value="F:4 iron, 4 sulfur cluster binding"/>
    <property type="evidence" value="ECO:0007669"/>
    <property type="project" value="UniProtKB-KW"/>
</dbReference>
<dbReference type="SFLD" id="SFLDG01384">
    <property type="entry name" value="thioether_bond_formation_requi"/>
    <property type="match status" value="1"/>
</dbReference>
<feature type="domain" description="Radical SAM core" evidence="8">
    <location>
        <begin position="1"/>
        <end position="248"/>
    </location>
</feature>
<dbReference type="PROSITE" id="PS51918">
    <property type="entry name" value="RADICAL_SAM"/>
    <property type="match status" value="1"/>
</dbReference>
<evidence type="ECO:0000256" key="5">
    <source>
        <dbReference type="ARBA" id="ARBA00023004"/>
    </source>
</evidence>
<dbReference type="NCBIfam" id="NF010308">
    <property type="entry name" value="PRK13745.1"/>
    <property type="match status" value="1"/>
</dbReference>
<dbReference type="SUPFAM" id="SSF102114">
    <property type="entry name" value="Radical SAM enzymes"/>
    <property type="match status" value="1"/>
</dbReference>
<evidence type="ECO:0000256" key="1">
    <source>
        <dbReference type="ARBA" id="ARBA00001966"/>
    </source>
</evidence>
<dbReference type="SFLD" id="SFLDG01386">
    <property type="entry name" value="main_SPASM_domain-containing"/>
    <property type="match status" value="1"/>
</dbReference>
<keyword evidence="6" id="KW-0411">Iron-sulfur</keyword>
<dbReference type="RefSeq" id="WP_128767980.1">
    <property type="nucleotide sequence ID" value="NZ_RXOC01000002.1"/>
</dbReference>
<evidence type="ECO:0000256" key="6">
    <source>
        <dbReference type="ARBA" id="ARBA00023014"/>
    </source>
</evidence>
<dbReference type="InterPro" id="IPR023867">
    <property type="entry name" value="Sulphatase_maturase_rSAM"/>
</dbReference>
<dbReference type="Gene3D" id="3.20.20.70">
    <property type="entry name" value="Aldolase class I"/>
    <property type="match status" value="1"/>
</dbReference>
<dbReference type="InterPro" id="IPR007197">
    <property type="entry name" value="rSAM"/>
</dbReference>
<dbReference type="Pfam" id="PF04055">
    <property type="entry name" value="Radical_SAM"/>
    <property type="match status" value="1"/>
</dbReference>
<dbReference type="SFLD" id="SFLDG01067">
    <property type="entry name" value="SPASM/twitch_domain_containing"/>
    <property type="match status" value="1"/>
</dbReference>
<sequence length="405" mass="46350">MNTRLLSGFNLLAKPTGAVCNLDCAYCYYLEKEKMYPGASSFRMSDETLETFTRKYIHEQPGAEVTFVWQGGEPTLLGLDFFKNALLLQKKYGSGKIIHNSFQTNGVLLNDEWCKFFKDHNFLVGISIDGPEKLHDVYRINKGSQGTFAKIMRGIELLKKHQVEFNTLTVVNNVNAKKPLEVYTFLKQVGSGYMQFIPIAERIAVNCSPSDLALILPEYEGQSELAPWSVNPLEYGKFLVAIFNEWIKRDVGRYFVQIFDATLANEAGMPAGVCVFNERCGDAMAVEHNGDVFSCDHFVYPEYKIGNINNTSLKKMLLLPEQQKFGNDKYDSLPRQCKECDVYRYCRGECPKNRFTNTKMGEAGLNYLCDGYKLFFRHVKPHMKFMANELAHERSPANIMYQRIR</sequence>
<dbReference type="InterPro" id="IPR034491">
    <property type="entry name" value="Anaerob_Ser_sulfatase-maturase"/>
</dbReference>
<organism evidence="9 10">
    <name type="scientific">Arcticibacter tournemirensis</name>
    <dbReference type="NCBI Taxonomy" id="699437"/>
    <lineage>
        <taxon>Bacteria</taxon>
        <taxon>Pseudomonadati</taxon>
        <taxon>Bacteroidota</taxon>
        <taxon>Sphingobacteriia</taxon>
        <taxon>Sphingobacteriales</taxon>
        <taxon>Sphingobacteriaceae</taxon>
        <taxon>Arcticibacter</taxon>
    </lineage>
</organism>
<dbReference type="NCBIfam" id="TIGR03942">
    <property type="entry name" value="sulfatase_rSAM"/>
    <property type="match status" value="1"/>
</dbReference>
<dbReference type="SFLD" id="SFLDG01072">
    <property type="entry name" value="dehydrogenase_like"/>
    <property type="match status" value="1"/>
</dbReference>
<dbReference type="InterPro" id="IPR023885">
    <property type="entry name" value="4Fe4S-binding_SPASM_dom"/>
</dbReference>
<dbReference type="SFLD" id="SFLDS00029">
    <property type="entry name" value="Radical_SAM"/>
    <property type="match status" value="1"/>
</dbReference>
<comment type="caution">
    <text evidence="9">The sequence shown here is derived from an EMBL/GenBank/DDBJ whole genome shotgun (WGS) entry which is preliminary data.</text>
</comment>
<dbReference type="CDD" id="cd21120">
    <property type="entry name" value="SPASM_anSME"/>
    <property type="match status" value="1"/>
</dbReference>
<keyword evidence="4" id="KW-0479">Metal-binding</keyword>
<gene>
    <name evidence="9" type="ORF">EKH83_03335</name>
</gene>
<comment type="cofactor">
    <cofactor evidence="1">
        <name>[4Fe-4S] cluster</name>
        <dbReference type="ChEBI" id="CHEBI:49883"/>
    </cofactor>
</comment>
<dbReference type="Pfam" id="PF13186">
    <property type="entry name" value="SPASM"/>
    <property type="match status" value="1"/>
</dbReference>
<keyword evidence="5" id="KW-0408">Iron</keyword>
<proteinExistence type="inferred from homology"/>
<keyword evidence="2" id="KW-0004">4Fe-4S</keyword>
<evidence type="ECO:0000259" key="8">
    <source>
        <dbReference type="PROSITE" id="PS51918"/>
    </source>
</evidence>
<accession>A0A4Q0MEW4</accession>
<dbReference type="EMBL" id="RXOC01000002">
    <property type="protein sequence ID" value="RXF71733.1"/>
    <property type="molecule type" value="Genomic_DNA"/>
</dbReference>
<comment type="similarity">
    <text evidence="7">Belongs to the radical SAM superfamily. Anaerobic sulfatase-maturating enzyme family.</text>
</comment>
<reference evidence="9 10" key="1">
    <citation type="submission" date="2018-12" db="EMBL/GenBank/DDBJ databases">
        <title>The Draft Genome Sequence of the Soil Bacterium Pedobacter tournemirensis R1.</title>
        <authorList>
            <person name="He J."/>
        </authorList>
    </citation>
    <scope>NUCLEOTIDE SEQUENCE [LARGE SCALE GENOMIC DNA]</scope>
    <source>
        <strain evidence="9 10">R1</strain>
    </source>
</reference>
<dbReference type="InterPro" id="IPR013785">
    <property type="entry name" value="Aldolase_TIM"/>
</dbReference>
<dbReference type="SFLD" id="SFLDF00285">
    <property type="entry name" value="anaerobic_Ser-type_sulfatase-m"/>
    <property type="match status" value="1"/>
</dbReference>
<dbReference type="AlphaFoldDB" id="A0A4Q0MEW4"/>
<evidence type="ECO:0000256" key="7">
    <source>
        <dbReference type="ARBA" id="ARBA00023601"/>
    </source>
</evidence>
<evidence type="ECO:0000256" key="2">
    <source>
        <dbReference type="ARBA" id="ARBA00022485"/>
    </source>
</evidence>
<dbReference type="Proteomes" id="UP000290848">
    <property type="component" value="Unassembled WGS sequence"/>
</dbReference>
<protein>
    <submittedName>
        <fullName evidence="9">Anaerobic sulfatase-maturation protein</fullName>
    </submittedName>
</protein>
<evidence type="ECO:0000313" key="10">
    <source>
        <dbReference type="Proteomes" id="UP000290848"/>
    </source>
</evidence>
<evidence type="ECO:0000313" key="9">
    <source>
        <dbReference type="EMBL" id="RXF71733.1"/>
    </source>
</evidence>
<dbReference type="GO" id="GO:0016491">
    <property type="term" value="F:oxidoreductase activity"/>
    <property type="evidence" value="ECO:0007669"/>
    <property type="project" value="InterPro"/>
</dbReference>
<dbReference type="InterPro" id="IPR047207">
    <property type="entry name" value="SPASM_anSME"/>
</dbReference>
<evidence type="ECO:0000256" key="4">
    <source>
        <dbReference type="ARBA" id="ARBA00022723"/>
    </source>
</evidence>
<evidence type="ECO:0000256" key="3">
    <source>
        <dbReference type="ARBA" id="ARBA00022691"/>
    </source>
</evidence>
<dbReference type="InterPro" id="IPR058240">
    <property type="entry name" value="rSAM_sf"/>
</dbReference>
<dbReference type="GO" id="GO:0046872">
    <property type="term" value="F:metal ion binding"/>
    <property type="evidence" value="ECO:0007669"/>
    <property type="project" value="UniProtKB-KW"/>
</dbReference>
<keyword evidence="3" id="KW-0949">S-adenosyl-L-methionine</keyword>
<dbReference type="CDD" id="cd01335">
    <property type="entry name" value="Radical_SAM"/>
    <property type="match status" value="1"/>
</dbReference>
<dbReference type="PANTHER" id="PTHR43273:SF3">
    <property type="entry name" value="ANAEROBIC SULFATASE-MATURATING ENZYME HOMOLOG ASLB-RELATED"/>
    <property type="match status" value="1"/>
</dbReference>
<dbReference type="NCBIfam" id="TIGR04085">
    <property type="entry name" value="rSAM_more_4Fe4S"/>
    <property type="match status" value="1"/>
</dbReference>